<evidence type="ECO:0000313" key="9">
    <source>
        <dbReference type="Proteomes" id="UP000286947"/>
    </source>
</evidence>
<dbReference type="InterPro" id="IPR018170">
    <property type="entry name" value="Aldo/ket_reductase_CS"/>
</dbReference>
<evidence type="ECO:0000259" key="7">
    <source>
        <dbReference type="Pfam" id="PF00248"/>
    </source>
</evidence>
<dbReference type="CDD" id="cd19071">
    <property type="entry name" value="AKR_AKR1-5-like"/>
    <property type="match status" value="1"/>
</dbReference>
<dbReference type="InterPro" id="IPR023210">
    <property type="entry name" value="NADP_OxRdtase_dom"/>
</dbReference>
<organism evidence="8 9">
    <name type="scientific">Saezia sanguinis</name>
    <dbReference type="NCBI Taxonomy" id="1965230"/>
    <lineage>
        <taxon>Bacteria</taxon>
        <taxon>Pseudomonadati</taxon>
        <taxon>Pseudomonadota</taxon>
        <taxon>Betaproteobacteria</taxon>
        <taxon>Burkholderiales</taxon>
        <taxon>Saeziaceae</taxon>
        <taxon>Saezia</taxon>
    </lineage>
</organism>
<evidence type="ECO:0000256" key="6">
    <source>
        <dbReference type="PIRSR" id="PIRSR000097-3"/>
    </source>
</evidence>
<proteinExistence type="inferred from homology"/>
<name>A0A433SDA2_9BURK</name>
<evidence type="ECO:0000256" key="1">
    <source>
        <dbReference type="ARBA" id="ARBA00007905"/>
    </source>
</evidence>
<dbReference type="Pfam" id="PF00248">
    <property type="entry name" value="Aldo_ket_red"/>
    <property type="match status" value="1"/>
</dbReference>
<dbReference type="PIRSF" id="PIRSF000097">
    <property type="entry name" value="AKR"/>
    <property type="match status" value="1"/>
</dbReference>
<dbReference type="OrthoDB" id="9804790at2"/>
<accession>A0A433SDA2</accession>
<dbReference type="SUPFAM" id="SSF51430">
    <property type="entry name" value="NAD(P)-linked oxidoreductase"/>
    <property type="match status" value="1"/>
</dbReference>
<feature type="binding site" evidence="5">
    <location>
        <position position="106"/>
    </location>
    <ligand>
        <name>substrate</name>
    </ligand>
</feature>
<evidence type="ECO:0000256" key="3">
    <source>
        <dbReference type="ARBA" id="ARBA00023002"/>
    </source>
</evidence>
<evidence type="ECO:0000256" key="2">
    <source>
        <dbReference type="ARBA" id="ARBA00022857"/>
    </source>
</evidence>
<feature type="active site" description="Proton donor" evidence="4">
    <location>
        <position position="48"/>
    </location>
</feature>
<dbReference type="Proteomes" id="UP000286947">
    <property type="component" value="Unassembled WGS sequence"/>
</dbReference>
<dbReference type="FunFam" id="3.20.20.100:FF:000015">
    <property type="entry name" value="Oxidoreductase, aldo/keto reductase family"/>
    <property type="match status" value="1"/>
</dbReference>
<dbReference type="Gene3D" id="3.20.20.100">
    <property type="entry name" value="NADP-dependent oxidoreductase domain"/>
    <property type="match status" value="1"/>
</dbReference>
<protein>
    <submittedName>
        <fullName evidence="8">Putative oxidoreductase</fullName>
        <ecNumber evidence="8">1.-.-.-</ecNumber>
    </submittedName>
</protein>
<reference evidence="8 9" key="1">
    <citation type="submission" date="2018-01" db="EMBL/GenBank/DDBJ databases">
        <title>Saezia sanguinis gen. nov., sp. nov., in the order Burkholderiales isolated from human blood.</title>
        <authorList>
            <person name="Medina-Pascual M.J."/>
            <person name="Valdezate S."/>
            <person name="Monzon S."/>
            <person name="Cuesta I."/>
            <person name="Carrasco G."/>
            <person name="Villalon P."/>
            <person name="Saez-Nieto J.A."/>
        </authorList>
    </citation>
    <scope>NUCLEOTIDE SEQUENCE [LARGE SCALE GENOMIC DNA]</scope>
    <source>
        <strain evidence="8 9">CNM695-12</strain>
    </source>
</reference>
<dbReference type="InterPro" id="IPR020471">
    <property type="entry name" value="AKR"/>
</dbReference>
<comment type="caution">
    <text evidence="8">The sequence shown here is derived from an EMBL/GenBank/DDBJ whole genome shotgun (WGS) entry which is preliminary data.</text>
</comment>
<sequence length="272" mass="30415">MKYMQLNNGTKIPAVGIGVFRVDNVVTQQMVETALASGYRHIDTAMIYGNEEAVGKAIQNSGVARSEIFLTTKLWNDDQRSGKVQEAMDASLQRLGVDYVDLYLVHWPVPKTYVDVWKKMEAVYHAGKAKAIGVSNYQIHHLQDLLGQAEIVPAINQFECYPYLAQEPLVEFCHAHQICPQAWGPLGAGQSDVLKSPVIGAIAQKHQKSPAQVILRWNVQRGVVVIPKSVHQNRQAENLHIFDFDLSNDEVKQITALNQNLRLGADPDNFNF</sequence>
<evidence type="ECO:0000256" key="5">
    <source>
        <dbReference type="PIRSR" id="PIRSR000097-2"/>
    </source>
</evidence>
<dbReference type="EC" id="1.-.-.-" evidence="8"/>
<dbReference type="PROSITE" id="PS00063">
    <property type="entry name" value="ALDOKETO_REDUCTASE_3"/>
    <property type="match status" value="1"/>
</dbReference>
<dbReference type="PROSITE" id="PS00798">
    <property type="entry name" value="ALDOKETO_REDUCTASE_1"/>
    <property type="match status" value="1"/>
</dbReference>
<dbReference type="RefSeq" id="WP_126979741.1">
    <property type="nucleotide sequence ID" value="NZ_PQSP01000003.1"/>
</dbReference>
<keyword evidence="9" id="KW-1185">Reference proteome</keyword>
<dbReference type="GO" id="GO:0016616">
    <property type="term" value="F:oxidoreductase activity, acting on the CH-OH group of donors, NAD or NADP as acceptor"/>
    <property type="evidence" value="ECO:0007669"/>
    <property type="project" value="UniProtKB-ARBA"/>
</dbReference>
<dbReference type="AlphaFoldDB" id="A0A433SDA2"/>
<keyword evidence="3 8" id="KW-0560">Oxidoreductase</keyword>
<dbReference type="PRINTS" id="PR00069">
    <property type="entry name" value="ALDKETRDTASE"/>
</dbReference>
<feature type="site" description="Lowers pKa of active site Tyr" evidence="6">
    <location>
        <position position="73"/>
    </location>
</feature>
<dbReference type="PROSITE" id="PS00062">
    <property type="entry name" value="ALDOKETO_REDUCTASE_2"/>
    <property type="match status" value="1"/>
</dbReference>
<dbReference type="PANTHER" id="PTHR43827">
    <property type="entry name" value="2,5-DIKETO-D-GLUCONIC ACID REDUCTASE"/>
    <property type="match status" value="1"/>
</dbReference>
<dbReference type="EMBL" id="PQSP01000003">
    <property type="protein sequence ID" value="RUS66727.1"/>
    <property type="molecule type" value="Genomic_DNA"/>
</dbReference>
<comment type="similarity">
    <text evidence="1">Belongs to the aldo/keto reductase family.</text>
</comment>
<evidence type="ECO:0000256" key="4">
    <source>
        <dbReference type="PIRSR" id="PIRSR000097-1"/>
    </source>
</evidence>
<keyword evidence="2" id="KW-0521">NADP</keyword>
<gene>
    <name evidence="8" type="ORF">CUZ56_01518</name>
</gene>
<evidence type="ECO:0000313" key="8">
    <source>
        <dbReference type="EMBL" id="RUS66727.1"/>
    </source>
</evidence>
<dbReference type="InterPro" id="IPR036812">
    <property type="entry name" value="NAD(P)_OxRdtase_dom_sf"/>
</dbReference>
<feature type="domain" description="NADP-dependent oxidoreductase" evidence="7">
    <location>
        <begin position="23"/>
        <end position="258"/>
    </location>
</feature>
<dbReference type="PANTHER" id="PTHR43827:SF3">
    <property type="entry name" value="NADP-DEPENDENT OXIDOREDUCTASE DOMAIN-CONTAINING PROTEIN"/>
    <property type="match status" value="1"/>
</dbReference>